<name>A0A804PAF4_MAIZE</name>
<feature type="compositionally biased region" description="Polar residues" evidence="1">
    <location>
        <begin position="1"/>
        <end position="18"/>
    </location>
</feature>
<evidence type="ECO:0000313" key="2">
    <source>
        <dbReference type="EnsemblPlants" id="Zm00001eb220520_P001"/>
    </source>
</evidence>
<dbReference type="Proteomes" id="UP000007305">
    <property type="component" value="Chromosome 5"/>
</dbReference>
<dbReference type="InParanoid" id="A0A804PAF4"/>
<proteinExistence type="predicted"/>
<reference evidence="2" key="2">
    <citation type="submission" date="2019-07" db="EMBL/GenBank/DDBJ databases">
        <authorList>
            <person name="Seetharam A."/>
            <person name="Woodhouse M."/>
            <person name="Cannon E."/>
        </authorList>
    </citation>
    <scope>NUCLEOTIDE SEQUENCE [LARGE SCALE GENOMIC DNA]</scope>
    <source>
        <strain evidence="2">cv. B73</strain>
    </source>
</reference>
<reference evidence="3" key="1">
    <citation type="journal article" date="2009" name="Science">
        <title>The B73 maize genome: complexity, diversity, and dynamics.</title>
        <authorList>
            <person name="Schnable P.S."/>
            <person name="Ware D."/>
            <person name="Fulton R.S."/>
            <person name="Stein J.C."/>
            <person name="Wei F."/>
            <person name="Pasternak S."/>
            <person name="Liang C."/>
            <person name="Zhang J."/>
            <person name="Fulton L."/>
            <person name="Graves T.A."/>
            <person name="Minx P."/>
            <person name="Reily A.D."/>
            <person name="Courtney L."/>
            <person name="Kruchowski S.S."/>
            <person name="Tomlinson C."/>
            <person name="Strong C."/>
            <person name="Delehaunty K."/>
            <person name="Fronick C."/>
            <person name="Courtney B."/>
            <person name="Rock S.M."/>
            <person name="Belter E."/>
            <person name="Du F."/>
            <person name="Kim K."/>
            <person name="Abbott R.M."/>
            <person name="Cotton M."/>
            <person name="Levy A."/>
            <person name="Marchetto P."/>
            <person name="Ochoa K."/>
            <person name="Jackson S.M."/>
            <person name="Gillam B."/>
            <person name="Chen W."/>
            <person name="Yan L."/>
            <person name="Higginbotham J."/>
            <person name="Cardenas M."/>
            <person name="Waligorski J."/>
            <person name="Applebaum E."/>
            <person name="Phelps L."/>
            <person name="Falcone J."/>
            <person name="Kanchi K."/>
            <person name="Thane T."/>
            <person name="Scimone A."/>
            <person name="Thane N."/>
            <person name="Henke J."/>
            <person name="Wang T."/>
            <person name="Ruppert J."/>
            <person name="Shah N."/>
            <person name="Rotter K."/>
            <person name="Hodges J."/>
            <person name="Ingenthron E."/>
            <person name="Cordes M."/>
            <person name="Kohlberg S."/>
            <person name="Sgro J."/>
            <person name="Delgado B."/>
            <person name="Mead K."/>
            <person name="Chinwalla A."/>
            <person name="Leonard S."/>
            <person name="Crouse K."/>
            <person name="Collura K."/>
            <person name="Kudrna D."/>
            <person name="Currie J."/>
            <person name="He R."/>
            <person name="Angelova A."/>
            <person name="Rajasekar S."/>
            <person name="Mueller T."/>
            <person name="Lomeli R."/>
            <person name="Scara G."/>
            <person name="Ko A."/>
            <person name="Delaney K."/>
            <person name="Wissotski M."/>
            <person name="Lopez G."/>
            <person name="Campos D."/>
            <person name="Braidotti M."/>
            <person name="Ashley E."/>
            <person name="Golser W."/>
            <person name="Kim H."/>
            <person name="Lee S."/>
            <person name="Lin J."/>
            <person name="Dujmic Z."/>
            <person name="Kim W."/>
            <person name="Talag J."/>
            <person name="Zuccolo A."/>
            <person name="Fan C."/>
            <person name="Sebastian A."/>
            <person name="Kramer M."/>
            <person name="Spiegel L."/>
            <person name="Nascimento L."/>
            <person name="Zutavern T."/>
            <person name="Miller B."/>
            <person name="Ambroise C."/>
            <person name="Muller S."/>
            <person name="Spooner W."/>
            <person name="Narechania A."/>
            <person name="Ren L."/>
            <person name="Wei S."/>
            <person name="Kumari S."/>
            <person name="Faga B."/>
            <person name="Levy M.J."/>
            <person name="McMahan L."/>
            <person name="Van Buren P."/>
            <person name="Vaughn M.W."/>
            <person name="Ying K."/>
            <person name="Yeh C.-T."/>
            <person name="Emrich S.J."/>
            <person name="Jia Y."/>
            <person name="Kalyanaraman A."/>
            <person name="Hsia A.-P."/>
            <person name="Barbazuk W.B."/>
            <person name="Baucom R.S."/>
            <person name="Brutnell T.P."/>
            <person name="Carpita N.C."/>
            <person name="Chaparro C."/>
            <person name="Chia J.-M."/>
            <person name="Deragon J.-M."/>
            <person name="Estill J.C."/>
            <person name="Fu Y."/>
            <person name="Jeddeloh J.A."/>
            <person name="Han Y."/>
            <person name="Lee H."/>
            <person name="Li P."/>
            <person name="Lisch D.R."/>
            <person name="Liu S."/>
            <person name="Liu Z."/>
            <person name="Nagel D.H."/>
            <person name="McCann M.C."/>
            <person name="SanMiguel P."/>
            <person name="Myers A.M."/>
            <person name="Nettleton D."/>
            <person name="Nguyen J."/>
            <person name="Penning B.W."/>
            <person name="Ponnala L."/>
            <person name="Schneider K.L."/>
            <person name="Schwartz D.C."/>
            <person name="Sharma A."/>
            <person name="Soderlund C."/>
            <person name="Springer N.M."/>
            <person name="Sun Q."/>
            <person name="Wang H."/>
            <person name="Waterman M."/>
            <person name="Westerman R."/>
            <person name="Wolfgruber T.K."/>
            <person name="Yang L."/>
            <person name="Yu Y."/>
            <person name="Zhang L."/>
            <person name="Zhou S."/>
            <person name="Zhu Q."/>
            <person name="Bennetzen J.L."/>
            <person name="Dawe R.K."/>
            <person name="Jiang J."/>
            <person name="Jiang N."/>
            <person name="Presting G.G."/>
            <person name="Wessler S.R."/>
            <person name="Aluru S."/>
            <person name="Martienssen R.A."/>
            <person name="Clifton S.W."/>
            <person name="McCombie W.R."/>
            <person name="Wing R.A."/>
            <person name="Wilson R.K."/>
        </authorList>
    </citation>
    <scope>NUCLEOTIDE SEQUENCE [LARGE SCALE GENOMIC DNA]</scope>
    <source>
        <strain evidence="3">cv. B73</strain>
    </source>
</reference>
<evidence type="ECO:0000313" key="3">
    <source>
        <dbReference type="Proteomes" id="UP000007305"/>
    </source>
</evidence>
<evidence type="ECO:0000256" key="1">
    <source>
        <dbReference type="SAM" id="MobiDB-lite"/>
    </source>
</evidence>
<feature type="region of interest" description="Disordered" evidence="1">
    <location>
        <begin position="1"/>
        <end position="57"/>
    </location>
</feature>
<accession>A0A804PAF4</accession>
<protein>
    <submittedName>
        <fullName evidence="2">Uncharacterized protein</fullName>
    </submittedName>
</protein>
<organism evidence="2 3">
    <name type="scientific">Zea mays</name>
    <name type="common">Maize</name>
    <dbReference type="NCBI Taxonomy" id="4577"/>
    <lineage>
        <taxon>Eukaryota</taxon>
        <taxon>Viridiplantae</taxon>
        <taxon>Streptophyta</taxon>
        <taxon>Embryophyta</taxon>
        <taxon>Tracheophyta</taxon>
        <taxon>Spermatophyta</taxon>
        <taxon>Magnoliopsida</taxon>
        <taxon>Liliopsida</taxon>
        <taxon>Poales</taxon>
        <taxon>Poaceae</taxon>
        <taxon>PACMAD clade</taxon>
        <taxon>Panicoideae</taxon>
        <taxon>Andropogonodae</taxon>
        <taxon>Andropogoneae</taxon>
        <taxon>Tripsacinae</taxon>
        <taxon>Zea</taxon>
    </lineage>
</organism>
<sequence length="146" mass="16452">MRTAQALGTTPTMKSQGSGRTGRHGWLQLLPRSEAPGGGWNSQWNPPDPGSERRDVQSPIEIKHQSAFFLHLVPNLKHRLARQPNSYGSWRLATRILLSRWRGQPPAGRSIPSRLPFGKAAAWRRNLWLRVEGWQADFCGLHEMAG</sequence>
<dbReference type="Gramene" id="Zm00001eb220520_T001">
    <property type="protein sequence ID" value="Zm00001eb220520_P001"/>
    <property type="gene ID" value="Zm00001eb220520"/>
</dbReference>
<dbReference type="AlphaFoldDB" id="A0A804PAF4"/>
<reference evidence="2" key="3">
    <citation type="submission" date="2021-05" db="UniProtKB">
        <authorList>
            <consortium name="EnsemblPlants"/>
        </authorList>
    </citation>
    <scope>IDENTIFICATION</scope>
    <source>
        <strain evidence="2">cv. B73</strain>
    </source>
</reference>
<dbReference type="EnsemblPlants" id="Zm00001eb220520_T001">
    <property type="protein sequence ID" value="Zm00001eb220520_P001"/>
    <property type="gene ID" value="Zm00001eb220520"/>
</dbReference>
<keyword evidence="3" id="KW-1185">Reference proteome</keyword>